<reference evidence="1 2" key="1">
    <citation type="submission" date="2018-08" db="EMBL/GenBank/DDBJ databases">
        <title>Genomic Encyclopedia of Archaeal and Bacterial Type Strains, Phase II (KMG-II): from individual species to whole genera.</title>
        <authorList>
            <person name="Goeker M."/>
        </authorList>
    </citation>
    <scope>NUCLEOTIDE SEQUENCE [LARGE SCALE GENOMIC DNA]</scope>
    <source>
        <strain evidence="1 2">DSM 17099</strain>
    </source>
</reference>
<comment type="caution">
    <text evidence="1">The sequence shown here is derived from an EMBL/GenBank/DDBJ whole genome shotgun (WGS) entry which is preliminary data.</text>
</comment>
<dbReference type="InterPro" id="IPR036271">
    <property type="entry name" value="Tet_transcr_reg_TetR-rel_C_sf"/>
</dbReference>
<dbReference type="Proteomes" id="UP000256941">
    <property type="component" value="Unassembled WGS sequence"/>
</dbReference>
<dbReference type="Gene3D" id="1.10.357.10">
    <property type="entry name" value="Tetracycline Repressor, domain 2"/>
    <property type="match status" value="1"/>
</dbReference>
<dbReference type="EMBL" id="QTUJ01000002">
    <property type="protein sequence ID" value="REF69499.1"/>
    <property type="molecule type" value="Genomic_DNA"/>
</dbReference>
<name>A0A3D9XRG7_PARVE</name>
<protein>
    <recommendedName>
        <fullName evidence="3">TetR/AcrR family transcriptional regulator</fullName>
    </recommendedName>
</protein>
<proteinExistence type="predicted"/>
<dbReference type="RefSeq" id="WP_140849312.1">
    <property type="nucleotide sequence ID" value="NZ_CP038197.1"/>
</dbReference>
<evidence type="ECO:0000313" key="2">
    <source>
        <dbReference type="Proteomes" id="UP000256941"/>
    </source>
</evidence>
<sequence length="202" mass="22238">MTRQNHSGRNLCTDATSVFHRLLAETGYPPSLEEVASALDVLPSTMMSVFRNGAHLMEVAVESALLRLHDRCIRVTAVIDCADPIAQLEALADAYIGRAIDHPGVFLAFHSPALGALRENDRFTRFERSVIVLMQRLLVRAKKGGLLAGEDNAEVLAELIRALICGALHKVMLERLPQGKPDPEDLAEMRANLRLLLQRLVG</sequence>
<dbReference type="AlphaFoldDB" id="A0A3D9XRG7"/>
<dbReference type="SUPFAM" id="SSF48498">
    <property type="entry name" value="Tetracyclin repressor-like, C-terminal domain"/>
    <property type="match status" value="1"/>
</dbReference>
<evidence type="ECO:0000313" key="1">
    <source>
        <dbReference type="EMBL" id="REF69499.1"/>
    </source>
</evidence>
<evidence type="ECO:0008006" key="3">
    <source>
        <dbReference type="Google" id="ProtNLM"/>
    </source>
</evidence>
<accession>A0A3D9XRG7</accession>
<organism evidence="1 2">
    <name type="scientific">Paracoccus versutus</name>
    <name type="common">Thiobacillus versutus</name>
    <dbReference type="NCBI Taxonomy" id="34007"/>
    <lineage>
        <taxon>Bacteria</taxon>
        <taxon>Pseudomonadati</taxon>
        <taxon>Pseudomonadota</taxon>
        <taxon>Alphaproteobacteria</taxon>
        <taxon>Rhodobacterales</taxon>
        <taxon>Paracoccaceae</taxon>
        <taxon>Paracoccus</taxon>
    </lineage>
</organism>
<gene>
    <name evidence="1" type="ORF">BDD41_2206</name>
</gene>